<proteinExistence type="predicted"/>
<reference evidence="1 2" key="1">
    <citation type="submission" date="2024-09" db="EMBL/GenBank/DDBJ databases">
        <authorList>
            <person name="Lee S.D."/>
        </authorList>
    </citation>
    <scope>NUCLEOTIDE SEQUENCE [LARGE SCALE GENOMIC DNA]</scope>
    <source>
        <strain evidence="1 2">N1-5</strain>
    </source>
</reference>
<dbReference type="EMBL" id="JBHEZZ010000023">
    <property type="protein sequence ID" value="MFC1405785.1"/>
    <property type="molecule type" value="Genomic_DNA"/>
</dbReference>
<keyword evidence="2" id="KW-1185">Reference proteome</keyword>
<name>A0ABV6UWD2_9ACTN</name>
<evidence type="ECO:0000313" key="1">
    <source>
        <dbReference type="EMBL" id="MFC1405785.1"/>
    </source>
</evidence>
<sequence>MAMEGPGPTPWKRHDDEHWANGWGPPSNYIRCGCCQAYMGRWNAARGWRVIYTEDQDWAEVICPSAQCWEFAATDWDHHGQQPEAPASELKQRSVRLDNVIFVSGDLPSSKAWAGAKRYWPERL</sequence>
<protein>
    <submittedName>
        <fullName evidence="1">Uncharacterized protein</fullName>
    </submittedName>
</protein>
<accession>A0ABV6UWD2</accession>
<comment type="caution">
    <text evidence="1">The sequence shown here is derived from an EMBL/GenBank/DDBJ whole genome shotgun (WGS) entry which is preliminary data.</text>
</comment>
<evidence type="ECO:0000313" key="2">
    <source>
        <dbReference type="Proteomes" id="UP001592528"/>
    </source>
</evidence>
<dbReference type="RefSeq" id="WP_030263649.1">
    <property type="nucleotide sequence ID" value="NZ_JBHEZZ010000023.1"/>
</dbReference>
<organism evidence="1 2">
    <name type="scientific">Streptacidiphilus cavernicola</name>
    <dbReference type="NCBI Taxonomy" id="3342716"/>
    <lineage>
        <taxon>Bacteria</taxon>
        <taxon>Bacillati</taxon>
        <taxon>Actinomycetota</taxon>
        <taxon>Actinomycetes</taxon>
        <taxon>Kitasatosporales</taxon>
        <taxon>Streptomycetaceae</taxon>
        <taxon>Streptacidiphilus</taxon>
    </lineage>
</organism>
<dbReference type="Proteomes" id="UP001592528">
    <property type="component" value="Unassembled WGS sequence"/>
</dbReference>
<gene>
    <name evidence="1" type="ORF">ACEZDJ_31295</name>
</gene>